<accession>A0A2N6CZE3</accession>
<dbReference type="SUPFAM" id="SSF81606">
    <property type="entry name" value="PP2C-like"/>
    <property type="match status" value="1"/>
</dbReference>
<dbReference type="EMBL" id="PKUN01000003">
    <property type="protein sequence ID" value="PLX62753.1"/>
    <property type="molecule type" value="Genomic_DNA"/>
</dbReference>
<dbReference type="GO" id="GO:0004722">
    <property type="term" value="F:protein serine/threonine phosphatase activity"/>
    <property type="evidence" value="ECO:0007669"/>
    <property type="project" value="InterPro"/>
</dbReference>
<dbReference type="CDD" id="cd00143">
    <property type="entry name" value="PP2Cc"/>
    <property type="match status" value="1"/>
</dbReference>
<dbReference type="InterPro" id="IPR015655">
    <property type="entry name" value="PP2C"/>
</dbReference>
<feature type="domain" description="PPM-type phosphatase" evidence="1">
    <location>
        <begin position="7"/>
        <end position="246"/>
    </location>
</feature>
<evidence type="ECO:0000313" key="2">
    <source>
        <dbReference type="EMBL" id="PLX62753.1"/>
    </source>
</evidence>
<dbReference type="PANTHER" id="PTHR13832">
    <property type="entry name" value="PROTEIN PHOSPHATASE 2C"/>
    <property type="match status" value="1"/>
</dbReference>
<protein>
    <submittedName>
        <fullName evidence="2">Serine/threonine-protein phosphatase</fullName>
    </submittedName>
</protein>
<dbReference type="InterPro" id="IPR001932">
    <property type="entry name" value="PPM-type_phosphatase-like_dom"/>
</dbReference>
<dbReference type="Gene3D" id="3.60.40.10">
    <property type="entry name" value="PPM-type phosphatase domain"/>
    <property type="match status" value="1"/>
</dbReference>
<comment type="caution">
    <text evidence="2">The sequence shown here is derived from an EMBL/GenBank/DDBJ whole genome shotgun (WGS) entry which is preliminary data.</text>
</comment>
<gene>
    <name evidence="2" type="ORF">C0630_04020</name>
</gene>
<dbReference type="SMART" id="SM00332">
    <property type="entry name" value="PP2Cc"/>
    <property type="match status" value="1"/>
</dbReference>
<evidence type="ECO:0000313" key="3">
    <source>
        <dbReference type="Proteomes" id="UP000235015"/>
    </source>
</evidence>
<dbReference type="InterPro" id="IPR036457">
    <property type="entry name" value="PPM-type-like_dom_sf"/>
</dbReference>
<organism evidence="2 3">
    <name type="scientific">Sedimenticola selenatireducens</name>
    <dbReference type="NCBI Taxonomy" id="191960"/>
    <lineage>
        <taxon>Bacteria</taxon>
        <taxon>Pseudomonadati</taxon>
        <taxon>Pseudomonadota</taxon>
        <taxon>Gammaproteobacteria</taxon>
        <taxon>Chromatiales</taxon>
        <taxon>Sedimenticolaceae</taxon>
        <taxon>Sedimenticola</taxon>
    </lineage>
</organism>
<dbReference type="Proteomes" id="UP000235015">
    <property type="component" value="Unassembled WGS sequence"/>
</dbReference>
<dbReference type="RefSeq" id="WP_273437938.1">
    <property type="nucleotide sequence ID" value="NZ_CBDUFW010000101.1"/>
</dbReference>
<dbReference type="PANTHER" id="PTHR13832:SF827">
    <property type="entry name" value="PROTEIN PHOSPHATASE 1L"/>
    <property type="match status" value="1"/>
</dbReference>
<reference evidence="2 3" key="1">
    <citation type="submission" date="2017-11" db="EMBL/GenBank/DDBJ databases">
        <title>Genome-resolved metagenomics identifies genetic mobility, metabolic interactions, and unexpected diversity in perchlorate-reducing communities.</title>
        <authorList>
            <person name="Barnum T.P."/>
            <person name="Figueroa I.A."/>
            <person name="Carlstrom C.I."/>
            <person name="Lucas L.N."/>
            <person name="Engelbrektson A.L."/>
            <person name="Coates J.D."/>
        </authorList>
    </citation>
    <scope>NUCLEOTIDE SEQUENCE [LARGE SCALE GENOMIC DNA]</scope>
    <source>
        <strain evidence="2">BM301</strain>
    </source>
</reference>
<dbReference type="SMART" id="SM00331">
    <property type="entry name" value="PP2C_SIG"/>
    <property type="match status" value="1"/>
</dbReference>
<sequence length="293" mass="32593">MSIQPGEFASSSLIGDRKINQDRCIRVDDGNVVLLGLGDGMGGHPRGETAAQVLIDTCQNYFNRTPHPILNPSSFLTRLLHKAHENIVAFGYEQRPAIDPRTTAVACLIQKNVAHWAHAGDSRLYLLRERRILAKTIDHSYVERLKQQGVITARQQKNHPQRNYVTRCLGGALVSPEITLGKHKLEAGDILLLCSDGLWGSISESEMLTTLFSRLPLSEAVRTLSEQAAHKAFPDSDNITLIALRMQPLDEETDGEPRNNKQERAEEGNLAQAIADLQNAISNFETETRQDKE</sequence>
<proteinExistence type="predicted"/>
<dbReference type="AlphaFoldDB" id="A0A2N6CZE3"/>
<dbReference type="Pfam" id="PF13672">
    <property type="entry name" value="PP2C_2"/>
    <property type="match status" value="1"/>
</dbReference>
<evidence type="ECO:0000259" key="1">
    <source>
        <dbReference type="PROSITE" id="PS51746"/>
    </source>
</evidence>
<name>A0A2N6CZE3_9GAMM</name>
<dbReference type="STRING" id="1111735.GCA_000428045_03919"/>
<dbReference type="PROSITE" id="PS51746">
    <property type="entry name" value="PPM_2"/>
    <property type="match status" value="1"/>
</dbReference>